<gene>
    <name evidence="4" type="ORF">ACGFZB_28585</name>
</gene>
<dbReference type="InterPro" id="IPR016047">
    <property type="entry name" value="M23ase_b-sheet_dom"/>
</dbReference>
<dbReference type="SUPFAM" id="SSF53955">
    <property type="entry name" value="Lysozyme-like"/>
    <property type="match status" value="1"/>
</dbReference>
<feature type="transmembrane region" description="Helical" evidence="2">
    <location>
        <begin position="884"/>
        <end position="908"/>
    </location>
</feature>
<protein>
    <submittedName>
        <fullName evidence="4">Peptidoglycan DD-metalloendopeptidase family protein</fullName>
    </submittedName>
</protein>
<comment type="caution">
    <text evidence="4">The sequence shown here is derived from an EMBL/GenBank/DDBJ whole genome shotgun (WGS) entry which is preliminary data.</text>
</comment>
<keyword evidence="2" id="KW-0472">Membrane</keyword>
<evidence type="ECO:0000256" key="2">
    <source>
        <dbReference type="SAM" id="Phobius"/>
    </source>
</evidence>
<dbReference type="CDD" id="cd12797">
    <property type="entry name" value="M23_peptidase"/>
    <property type="match status" value="1"/>
</dbReference>
<dbReference type="InterPro" id="IPR023346">
    <property type="entry name" value="Lysozyme-like_dom_sf"/>
</dbReference>
<dbReference type="RefSeq" id="WP_392820862.1">
    <property type="nucleotide sequence ID" value="NZ_JBICYV010000015.1"/>
</dbReference>
<dbReference type="Proteomes" id="UP001604267">
    <property type="component" value="Unassembled WGS sequence"/>
</dbReference>
<evidence type="ECO:0000313" key="4">
    <source>
        <dbReference type="EMBL" id="MFG3014306.1"/>
    </source>
</evidence>
<keyword evidence="2" id="KW-0812">Transmembrane</keyword>
<feature type="region of interest" description="Disordered" evidence="1">
    <location>
        <begin position="540"/>
        <end position="581"/>
    </location>
</feature>
<dbReference type="InterPro" id="IPR050570">
    <property type="entry name" value="Cell_wall_metabolism_enzyme"/>
</dbReference>
<dbReference type="EMBL" id="JBICYV010000015">
    <property type="protein sequence ID" value="MFG3014306.1"/>
    <property type="molecule type" value="Genomic_DNA"/>
</dbReference>
<feature type="transmembrane region" description="Helical" evidence="2">
    <location>
        <begin position="342"/>
        <end position="364"/>
    </location>
</feature>
<feature type="compositionally biased region" description="Basic and acidic residues" evidence="1">
    <location>
        <begin position="540"/>
        <end position="577"/>
    </location>
</feature>
<feature type="transmembrane region" description="Helical" evidence="2">
    <location>
        <begin position="980"/>
        <end position="1008"/>
    </location>
</feature>
<keyword evidence="2" id="KW-1133">Transmembrane helix</keyword>
<keyword evidence="5" id="KW-1185">Reference proteome</keyword>
<reference evidence="4 5" key="1">
    <citation type="submission" date="2024-10" db="EMBL/GenBank/DDBJ databases">
        <title>The Natural Products Discovery Center: Release of the First 8490 Sequenced Strains for Exploring Actinobacteria Biosynthetic Diversity.</title>
        <authorList>
            <person name="Kalkreuter E."/>
            <person name="Kautsar S.A."/>
            <person name="Yang D."/>
            <person name="Bader C.D."/>
            <person name="Teijaro C.N."/>
            <person name="Fluegel L."/>
            <person name="Davis C.M."/>
            <person name="Simpson J.R."/>
            <person name="Lauterbach L."/>
            <person name="Steele A.D."/>
            <person name="Gui C."/>
            <person name="Meng S."/>
            <person name="Li G."/>
            <person name="Viehrig K."/>
            <person name="Ye F."/>
            <person name="Su P."/>
            <person name="Kiefer A.F."/>
            <person name="Nichols A."/>
            <person name="Cepeda A.J."/>
            <person name="Yan W."/>
            <person name="Fan B."/>
            <person name="Jiang Y."/>
            <person name="Adhikari A."/>
            <person name="Zheng C.-J."/>
            <person name="Schuster L."/>
            <person name="Cowan T.M."/>
            <person name="Smanski M.J."/>
            <person name="Chevrette M.G."/>
            <person name="De Carvalho L.P.S."/>
            <person name="Shen B."/>
        </authorList>
    </citation>
    <scope>NUCLEOTIDE SEQUENCE [LARGE SCALE GENOMIC DNA]</scope>
    <source>
        <strain evidence="4 5">NPDC048320</strain>
    </source>
</reference>
<feature type="transmembrane region" description="Helical" evidence="2">
    <location>
        <begin position="1052"/>
        <end position="1072"/>
    </location>
</feature>
<evidence type="ECO:0000259" key="3">
    <source>
        <dbReference type="Pfam" id="PF01551"/>
    </source>
</evidence>
<dbReference type="Pfam" id="PF01551">
    <property type="entry name" value="Peptidase_M23"/>
    <property type="match status" value="1"/>
</dbReference>
<sequence>MPADLDIVGSAGVDVVPVVPNFHNRLKAAVLPAADRVGEEAGRRMGDAISRHITISIPDAINTGGRNARVAAARQGDNTGGAFARSLRAKLEQAFRSMPKLDVRLGDTGVDAELARIRAKLEQLSNKRIGIDVSAEAARAEVGRLEEQLRRLGAAHPNVAVRADTAAARAALAEFRAEIDAVTADPARIRIETDGSFGAKLRAAVRQAEASLPNININADSTPAQVEIARLRQELTTLRDARVGIDIDAATALARITEIQGRLARLSASDADVAVRVDAGAAEAQLAVVHSMVNRLDRDDVHIRIWVDSAAAQAALFQLAISLGAVAAIPILPIAAAGIGAIASAAVAAGAGVGALALAAIPAIKGVTSAIRAKTAADKEAATATNNSAAASVRAAQNALQMANAQQALTAAHRNAARSIAQANRQVEDAERALGQAAARAMEQREQAAEAVERAERSLADAKRQSTDAERALTQARKDAVEQLAEYNDRLAAGKLDQKDAALRVQEAQEELNRVLADPTATDLQMERAQLAYEQARQAQREQTKQYKQLQDEAKKAKEAGVDGNEDVRKATDDVKDAQQNVRDQTEALAKAHKDAAKAEVEAAQQVADAQRALSDAVQNAADTQVQAADSIASAERGVESARLSSIDTTTSATSKADAYREALAKLTPEQRDLYDSIAGPKGLTAAYKDWSKSVQPDVLPLFTRGVDGAKNSLPGLTPLVQNAADAVRELMDRASAQLKTPFWRGFKKDIEESAKPAIVGLGVAFGNVFKGMAGIVDAFLPHMDGISDRMQTITGRFADWGTGLKDSDAFQGFLRYVQEHGPEVADTLGKLGGAFFDVAHALEPFTGPILEMLGDAAEMISWIAENAPWSIQLLYGLWIATRLWNLAVAMSPVGRIILLLIGLGLALKYAWDHSETFRDIVTGAWSGISSAAKTAWDDYLKPTVDAVTAGFQGIADIAVGLWKDFFVPAWDGMVTVAKYAVAIILTLVIAPLVIAIQGIGLILGWLWTDCFKPTWDAISGAAQLIWENALWPFFQAFWDAIKWVGDKFSDLYYVVIAPIAGLISLAVGGLWDDYLWPFFKSFWGAIKWVGDKFQSLYDDYVDPVVDAIAEAAGWLYRKGLKPAFDNIKSAIGLVGDAFGDAKDAIKEAWNQVVDITKRPVNFVIDAVYTHGIKAVWDRVAKFVGLDPLPKAPKLLAAGGTVGDGWGIARPMKTNRPTAIVGEGNPRYPEYVIPTDPKYRGRAKALHAAAGTQLLESGGVIGGAWDWTRDVFGGIGDWATIGLELMGNPGAVWDRLIKPTLDHAADGTGHNRMGSMLTRVPKKMSAALREMLVNAATLGFGGGGGGVGQWVKPVNVPYGTRFGVAGPMWSSGHHTGLDFPASVGTPVHAVDGGTVIGVGTAGPYGNHIEIDHGGKLVSLYAHMSKLLAGLGQVVGQGDVIGQVGATGNVTGPHLHLEARVNGKAVDPMPYLESIRTGGKVSQSIAAAKNFAKSQLKYFGWGVGEWPSLDRLWTGESGWRWNAKNPSSGAYGIPQALPAEKMASAGPDWRTNAATQIQWGMGYIKNRPDYGSPSAAYGKWLGRFPHWYDDGGYLPPGLSLVANGTGSPEPVFTGSQWADIRAAKSGGGATTIQADVKVYVGDREITDIVRTEITTYDSAVASDLNNGRWV</sequence>
<feature type="transmembrane region" description="Helical" evidence="2">
    <location>
        <begin position="314"/>
        <end position="336"/>
    </location>
</feature>
<name>A0ABW7BBW7_9ACTN</name>
<organism evidence="4 5">
    <name type="scientific">Streptomyces cinerochromogenes</name>
    <dbReference type="NCBI Taxonomy" id="66422"/>
    <lineage>
        <taxon>Bacteria</taxon>
        <taxon>Bacillati</taxon>
        <taxon>Actinomycetota</taxon>
        <taxon>Actinomycetes</taxon>
        <taxon>Kitasatosporales</taxon>
        <taxon>Streptomycetaceae</taxon>
        <taxon>Streptomyces</taxon>
    </lineage>
</organism>
<evidence type="ECO:0000256" key="1">
    <source>
        <dbReference type="SAM" id="MobiDB-lite"/>
    </source>
</evidence>
<dbReference type="InterPro" id="IPR011055">
    <property type="entry name" value="Dup_hybrid_motif"/>
</dbReference>
<feature type="domain" description="M23ase beta-sheet core" evidence="3">
    <location>
        <begin position="1373"/>
        <end position="1467"/>
    </location>
</feature>
<evidence type="ECO:0000313" key="5">
    <source>
        <dbReference type="Proteomes" id="UP001604267"/>
    </source>
</evidence>
<proteinExistence type="predicted"/>
<accession>A0ABW7BBW7</accession>
<dbReference type="PANTHER" id="PTHR21666:SF270">
    <property type="entry name" value="MUREIN HYDROLASE ACTIVATOR ENVC"/>
    <property type="match status" value="1"/>
</dbReference>
<dbReference type="Gene3D" id="2.70.70.10">
    <property type="entry name" value="Glucose Permease (Domain IIA)"/>
    <property type="match status" value="1"/>
</dbReference>
<dbReference type="PANTHER" id="PTHR21666">
    <property type="entry name" value="PEPTIDASE-RELATED"/>
    <property type="match status" value="1"/>
</dbReference>
<dbReference type="SUPFAM" id="SSF51261">
    <property type="entry name" value="Duplicated hybrid motif"/>
    <property type="match status" value="1"/>
</dbReference>
<dbReference type="CDD" id="cd06503">
    <property type="entry name" value="ATP-synt_Fo_b"/>
    <property type="match status" value="1"/>
</dbReference>